<comment type="caution">
    <text evidence="1">The sequence shown here is derived from an EMBL/GenBank/DDBJ whole genome shotgun (WGS) entry which is preliminary data.</text>
</comment>
<name>A0A4C1XLI1_EUMVA</name>
<gene>
    <name evidence="1" type="ORF">EVAR_25121_1</name>
</gene>
<accession>A0A4C1XLI1</accession>
<evidence type="ECO:0000313" key="1">
    <source>
        <dbReference type="EMBL" id="GBP63970.1"/>
    </source>
</evidence>
<dbReference type="AlphaFoldDB" id="A0A4C1XLI1"/>
<protein>
    <submittedName>
        <fullName evidence="1">Uncharacterized protein</fullName>
    </submittedName>
</protein>
<organism evidence="1 2">
    <name type="scientific">Eumeta variegata</name>
    <name type="common">Bagworm moth</name>
    <name type="synonym">Eumeta japonica</name>
    <dbReference type="NCBI Taxonomy" id="151549"/>
    <lineage>
        <taxon>Eukaryota</taxon>
        <taxon>Metazoa</taxon>
        <taxon>Ecdysozoa</taxon>
        <taxon>Arthropoda</taxon>
        <taxon>Hexapoda</taxon>
        <taxon>Insecta</taxon>
        <taxon>Pterygota</taxon>
        <taxon>Neoptera</taxon>
        <taxon>Endopterygota</taxon>
        <taxon>Lepidoptera</taxon>
        <taxon>Glossata</taxon>
        <taxon>Ditrysia</taxon>
        <taxon>Tineoidea</taxon>
        <taxon>Psychidae</taxon>
        <taxon>Oiketicinae</taxon>
        <taxon>Eumeta</taxon>
    </lineage>
</organism>
<keyword evidence="2" id="KW-1185">Reference proteome</keyword>
<proteinExistence type="predicted"/>
<evidence type="ECO:0000313" key="2">
    <source>
        <dbReference type="Proteomes" id="UP000299102"/>
    </source>
</evidence>
<reference evidence="1 2" key="1">
    <citation type="journal article" date="2019" name="Commun. Biol.">
        <title>The bagworm genome reveals a unique fibroin gene that provides high tensile strength.</title>
        <authorList>
            <person name="Kono N."/>
            <person name="Nakamura H."/>
            <person name="Ohtoshi R."/>
            <person name="Tomita M."/>
            <person name="Numata K."/>
            <person name="Arakawa K."/>
        </authorList>
    </citation>
    <scope>NUCLEOTIDE SEQUENCE [LARGE SCALE GENOMIC DNA]</scope>
</reference>
<dbReference type="Proteomes" id="UP000299102">
    <property type="component" value="Unassembled WGS sequence"/>
</dbReference>
<sequence>MTAHIQLYATKRCVTRYSQRVGGDAPLALTVTCFDANATAPALAAGHRRSIPRRGKPDCWRDDACHGDGSPRCTRVCIQSIYSRVHCVATGRHAIQWRGKSRWSPPHTDTRHPRQATRTLLAYWKGTRYLIEGIVWIEMVKGNGHRNFR</sequence>
<dbReference type="EMBL" id="BGZK01000884">
    <property type="protein sequence ID" value="GBP63970.1"/>
    <property type="molecule type" value="Genomic_DNA"/>
</dbReference>